<organism evidence="1 2">
    <name type="scientific">Micrococcus terreus</name>
    <dbReference type="NCBI Taxonomy" id="574650"/>
    <lineage>
        <taxon>Bacteria</taxon>
        <taxon>Bacillati</taxon>
        <taxon>Actinomycetota</taxon>
        <taxon>Actinomycetes</taxon>
        <taxon>Micrococcales</taxon>
        <taxon>Micrococcaceae</taxon>
        <taxon>Micrococcus</taxon>
    </lineage>
</organism>
<name>A0A1I7MK41_9MICC</name>
<dbReference type="STRING" id="574650.SAMN04487966_103285"/>
<protein>
    <submittedName>
        <fullName evidence="1">Tight adherence protein B</fullName>
    </submittedName>
</protein>
<sequence>MRGAVGRLIGARGRREREAEEFIALLRQASALLQAGRGIGELWAELAGLHPSCAVMPAELWDRAEPPRCCLHHVLRHAEVSQRLGAPPFRGVTGPGRAEAWEQLQACLELAARAGVALAVLLSRMADALEDGQDAHQAREAATAGPRSTARLLMGMPLAGVGLSLVAGASATELLSGPLGWIVLSTGAALTLAGQMWTRALIRTAEETA</sequence>
<evidence type="ECO:0000313" key="1">
    <source>
        <dbReference type="EMBL" id="SFV22266.1"/>
    </source>
</evidence>
<dbReference type="AlphaFoldDB" id="A0A1I7MK41"/>
<proteinExistence type="predicted"/>
<gene>
    <name evidence="1" type="ORF">SAMN04487966_103285</name>
</gene>
<keyword evidence="2" id="KW-1185">Reference proteome</keyword>
<reference evidence="1 2" key="1">
    <citation type="submission" date="2016-10" db="EMBL/GenBank/DDBJ databases">
        <authorList>
            <person name="de Groot N.N."/>
        </authorList>
    </citation>
    <scope>NUCLEOTIDE SEQUENCE [LARGE SCALE GENOMIC DNA]</scope>
    <source>
        <strain evidence="1 2">CGMCC 1.7054</strain>
    </source>
</reference>
<accession>A0A1I7MK41</accession>
<dbReference type="Proteomes" id="UP000198881">
    <property type="component" value="Unassembled WGS sequence"/>
</dbReference>
<dbReference type="OrthoDB" id="3267562at2"/>
<dbReference type="EMBL" id="FPCG01000003">
    <property type="protein sequence ID" value="SFV22266.1"/>
    <property type="molecule type" value="Genomic_DNA"/>
</dbReference>
<evidence type="ECO:0000313" key="2">
    <source>
        <dbReference type="Proteomes" id="UP000198881"/>
    </source>
</evidence>